<keyword evidence="5" id="KW-0722">Serine protease inhibitor</keyword>
<dbReference type="SUPFAM" id="SSF57256">
    <property type="entry name" value="Elafin-like"/>
    <property type="match status" value="1"/>
</dbReference>
<name>A0ABM1KNQ1_GEKJA</name>
<dbReference type="GO" id="GO:0004867">
    <property type="term" value="F:serine-type endopeptidase inhibitor activity"/>
    <property type="evidence" value="ECO:0007669"/>
    <property type="project" value="UniProtKB-KW"/>
</dbReference>
<keyword evidence="5" id="KW-0646">Protease inhibitor</keyword>
<dbReference type="GeneID" id="107117695"/>
<dbReference type="PROSITE" id="PS51390">
    <property type="entry name" value="WAP"/>
    <property type="match status" value="1"/>
</dbReference>
<evidence type="ECO:0000313" key="5">
    <source>
        <dbReference type="RefSeq" id="XP_015275338.1"/>
    </source>
</evidence>
<dbReference type="Pfam" id="PF00014">
    <property type="entry name" value="Kunitz_BPTI"/>
    <property type="match status" value="1"/>
</dbReference>
<accession>A0ABM1KNQ1</accession>
<dbReference type="InterPro" id="IPR051388">
    <property type="entry name" value="Serpin_venom_toxin"/>
</dbReference>
<dbReference type="PANTHER" id="PTHR46751">
    <property type="entry name" value="EPPIN"/>
    <property type="match status" value="1"/>
</dbReference>
<dbReference type="Gene3D" id="4.10.75.10">
    <property type="entry name" value="Elafin-like"/>
    <property type="match status" value="1"/>
</dbReference>
<dbReference type="InterPro" id="IPR008197">
    <property type="entry name" value="WAP_dom"/>
</dbReference>
<evidence type="ECO:0000313" key="4">
    <source>
        <dbReference type="Proteomes" id="UP000694871"/>
    </source>
</evidence>
<dbReference type="Proteomes" id="UP000694871">
    <property type="component" value="Unplaced"/>
</dbReference>
<dbReference type="InterPro" id="IPR002223">
    <property type="entry name" value="Kunitz_BPTI"/>
</dbReference>
<feature type="domain" description="WAP" evidence="3">
    <location>
        <begin position="4"/>
        <end position="52"/>
    </location>
</feature>
<evidence type="ECO:0000259" key="2">
    <source>
        <dbReference type="PROSITE" id="PS50279"/>
    </source>
</evidence>
<keyword evidence="4" id="KW-1185">Reference proteome</keyword>
<dbReference type="PANTHER" id="PTHR46751:SF1">
    <property type="entry name" value="WAP FOUR-DISULFIDE CORE DOMAIN PROTEIN 6A"/>
    <property type="match status" value="1"/>
</dbReference>
<feature type="domain" description="BPTI/Kunitz inhibitor" evidence="2">
    <location>
        <begin position="57"/>
        <end position="107"/>
    </location>
</feature>
<dbReference type="RefSeq" id="XP_015275338.1">
    <property type="nucleotide sequence ID" value="XM_015419852.1"/>
</dbReference>
<sequence length="112" mass="12714">MEVLKEHPGVCPLREEVKTLAPCNDTCSDDRDCLPNQKCCFNGCSLSCLDSVRRKECRLPAERGPCTMAFVRYYYNVDQKRCIQFTYGGCHGNSNNFETKEECKKSCGKITP</sequence>
<evidence type="ECO:0000256" key="1">
    <source>
        <dbReference type="ARBA" id="ARBA00023157"/>
    </source>
</evidence>
<feature type="non-terminal residue" evidence="5">
    <location>
        <position position="112"/>
    </location>
</feature>
<protein>
    <submittedName>
        <fullName evidence="5">Kunitz-type serine protease inhibitor nigrescinin-1-like</fullName>
    </submittedName>
</protein>
<dbReference type="InterPro" id="IPR020901">
    <property type="entry name" value="Prtase_inh_Kunz-CS"/>
</dbReference>
<organism evidence="4 5">
    <name type="scientific">Gekko japonicus</name>
    <name type="common">Schlegel's Japanese gecko</name>
    <dbReference type="NCBI Taxonomy" id="146911"/>
    <lineage>
        <taxon>Eukaryota</taxon>
        <taxon>Metazoa</taxon>
        <taxon>Chordata</taxon>
        <taxon>Craniata</taxon>
        <taxon>Vertebrata</taxon>
        <taxon>Euteleostomi</taxon>
        <taxon>Lepidosauria</taxon>
        <taxon>Squamata</taxon>
        <taxon>Bifurcata</taxon>
        <taxon>Gekkota</taxon>
        <taxon>Gekkonidae</taxon>
        <taxon>Gekkoninae</taxon>
        <taxon>Gekko</taxon>
    </lineage>
</organism>
<dbReference type="Gene3D" id="4.10.410.10">
    <property type="entry name" value="Pancreatic trypsin inhibitor Kunitz domain"/>
    <property type="match status" value="1"/>
</dbReference>
<reference evidence="5" key="1">
    <citation type="submission" date="2025-08" db="UniProtKB">
        <authorList>
            <consortium name="RefSeq"/>
        </authorList>
    </citation>
    <scope>IDENTIFICATION</scope>
</reference>
<dbReference type="PROSITE" id="PS50279">
    <property type="entry name" value="BPTI_KUNITZ_2"/>
    <property type="match status" value="1"/>
</dbReference>
<dbReference type="PRINTS" id="PR00759">
    <property type="entry name" value="BASICPTASE"/>
</dbReference>
<proteinExistence type="predicted"/>
<gene>
    <name evidence="5" type="primary">LOC107117695</name>
</gene>
<keyword evidence="1" id="KW-1015">Disulfide bond</keyword>
<dbReference type="InterPro" id="IPR036645">
    <property type="entry name" value="Elafin-like_sf"/>
</dbReference>
<evidence type="ECO:0000259" key="3">
    <source>
        <dbReference type="PROSITE" id="PS51390"/>
    </source>
</evidence>
<dbReference type="CDD" id="cd00109">
    <property type="entry name" value="Kunitz-type"/>
    <property type="match status" value="1"/>
</dbReference>
<dbReference type="InterPro" id="IPR036880">
    <property type="entry name" value="Kunitz_BPTI_sf"/>
</dbReference>
<dbReference type="Pfam" id="PF00095">
    <property type="entry name" value="WAP"/>
    <property type="match status" value="1"/>
</dbReference>
<dbReference type="SMART" id="SM00131">
    <property type="entry name" value="KU"/>
    <property type="match status" value="1"/>
</dbReference>
<dbReference type="PROSITE" id="PS00280">
    <property type="entry name" value="BPTI_KUNITZ_1"/>
    <property type="match status" value="1"/>
</dbReference>
<dbReference type="SMART" id="SM00217">
    <property type="entry name" value="WAP"/>
    <property type="match status" value="1"/>
</dbReference>
<dbReference type="SUPFAM" id="SSF57362">
    <property type="entry name" value="BPTI-like"/>
    <property type="match status" value="1"/>
</dbReference>